<dbReference type="InterPro" id="IPR015362">
    <property type="entry name" value="WIBG_mago-bd"/>
</dbReference>
<feature type="compositionally biased region" description="Low complexity" evidence="1">
    <location>
        <begin position="247"/>
        <end position="257"/>
    </location>
</feature>
<accession>A0A8H3TQS0</accession>
<dbReference type="AlphaFoldDB" id="A0A8H3TQS0"/>
<feature type="compositionally biased region" description="Basic and acidic residues" evidence="1">
    <location>
        <begin position="160"/>
        <end position="176"/>
    </location>
</feature>
<evidence type="ECO:0000256" key="1">
    <source>
        <dbReference type="SAM" id="MobiDB-lite"/>
    </source>
</evidence>
<sequence>MDSYPWEPAQSTSGIVKDPSVGKRVVPPSVRKDGSQRKELRIRDGYVPIEDRIAYKSRGKVEAERMKGFVVGATSATPSTYAIPSVKANDPTQGMTKAQKKNYQRKLKKLEEKSARNWDSEDEDESGGEENKAEGSAKAAAVKPVKQYEAKAQNSDEEPNDRFDIHQDSDDARQDEAINQIEVPELGVKPEFGVGFNKACDPIKGFARPPRPGGIFRDLGLKPKSSGSTAQVTDKDNGVASAEPVKTKPTTAAASKTAPKRSVPGAAPTANTTKDAPRQRPEVRVRPGHGLAGMMKQLAVQDSTSVRR</sequence>
<reference evidence="3" key="1">
    <citation type="submission" date="2020-07" db="EMBL/GenBank/DDBJ databases">
        <title>Draft Genome Sequence of a Deep-Sea Yeast, Naganishia (Cryptococcus) liquefaciens strain N6.</title>
        <authorList>
            <person name="Han Y.W."/>
            <person name="Kajitani R."/>
            <person name="Morimoto H."/>
            <person name="Parhat M."/>
            <person name="Tsubouchi H."/>
            <person name="Bakenova O."/>
            <person name="Ogata M."/>
            <person name="Argunhan B."/>
            <person name="Aoki R."/>
            <person name="Kajiwara S."/>
            <person name="Itoh T."/>
            <person name="Iwasaki H."/>
        </authorList>
    </citation>
    <scope>NUCLEOTIDE SEQUENCE</scope>
    <source>
        <strain evidence="3">N6</strain>
    </source>
</reference>
<name>A0A8H3TQS0_9TREE</name>
<evidence type="ECO:0000259" key="2">
    <source>
        <dbReference type="SMART" id="SM01273"/>
    </source>
</evidence>
<feature type="domain" description="WIBG Mago-binding" evidence="2">
    <location>
        <begin position="22"/>
        <end position="48"/>
    </location>
</feature>
<dbReference type="Proteomes" id="UP000620104">
    <property type="component" value="Unassembled WGS sequence"/>
</dbReference>
<protein>
    <recommendedName>
        <fullName evidence="2">WIBG Mago-binding domain-containing protein</fullName>
    </recommendedName>
</protein>
<feature type="compositionally biased region" description="Basic and acidic residues" evidence="1">
    <location>
        <begin position="109"/>
        <end position="119"/>
    </location>
</feature>
<dbReference type="Pfam" id="PF09282">
    <property type="entry name" value="Mago-bind"/>
    <property type="match status" value="1"/>
</dbReference>
<feature type="compositionally biased region" description="Basic and acidic residues" evidence="1">
    <location>
        <begin position="275"/>
        <end position="285"/>
    </location>
</feature>
<evidence type="ECO:0000313" key="3">
    <source>
        <dbReference type="EMBL" id="GHJ84885.1"/>
    </source>
</evidence>
<dbReference type="GO" id="GO:0003723">
    <property type="term" value="F:RNA binding"/>
    <property type="evidence" value="ECO:0007669"/>
    <property type="project" value="TreeGrafter"/>
</dbReference>
<feature type="region of interest" description="Disordered" evidence="1">
    <location>
        <begin position="74"/>
        <end position="184"/>
    </location>
</feature>
<comment type="caution">
    <text evidence="3">The sequence shown here is derived from an EMBL/GenBank/DDBJ whole genome shotgun (WGS) entry which is preliminary data.</text>
</comment>
<dbReference type="PANTHER" id="PTHR22959:SF0">
    <property type="entry name" value="PARTNER OF Y14 AND MAGO"/>
    <property type="match status" value="1"/>
</dbReference>
<dbReference type="InterPro" id="IPR036348">
    <property type="entry name" value="WIBG_N_sf"/>
</dbReference>
<gene>
    <name evidence="3" type="ORF">NliqN6_1287</name>
</gene>
<dbReference type="SUPFAM" id="SSF101931">
    <property type="entry name" value="Pym (Within the bgcn gene intron protein, WIBG), N-terminal domain"/>
    <property type="match status" value="1"/>
</dbReference>
<dbReference type="SMART" id="SM01273">
    <property type="entry name" value="Mago-bind"/>
    <property type="match status" value="1"/>
</dbReference>
<feature type="region of interest" description="Disordered" evidence="1">
    <location>
        <begin position="205"/>
        <end position="308"/>
    </location>
</feature>
<dbReference type="OrthoDB" id="21625at2759"/>
<dbReference type="GO" id="GO:0005737">
    <property type="term" value="C:cytoplasm"/>
    <property type="evidence" value="ECO:0007669"/>
    <property type="project" value="TreeGrafter"/>
</dbReference>
<organism evidence="3 4">
    <name type="scientific">Naganishia liquefaciens</name>
    <dbReference type="NCBI Taxonomy" id="104408"/>
    <lineage>
        <taxon>Eukaryota</taxon>
        <taxon>Fungi</taxon>
        <taxon>Dikarya</taxon>
        <taxon>Basidiomycota</taxon>
        <taxon>Agaricomycotina</taxon>
        <taxon>Tremellomycetes</taxon>
        <taxon>Filobasidiales</taxon>
        <taxon>Filobasidiaceae</taxon>
        <taxon>Naganishia</taxon>
    </lineage>
</organism>
<dbReference type="InterPro" id="IPR039333">
    <property type="entry name" value="PYM1"/>
</dbReference>
<dbReference type="PANTHER" id="PTHR22959">
    <property type="entry name" value="PYM PROTEIN"/>
    <property type="match status" value="1"/>
</dbReference>
<feature type="compositionally biased region" description="Basic residues" evidence="1">
    <location>
        <begin position="98"/>
        <end position="108"/>
    </location>
</feature>
<proteinExistence type="predicted"/>
<dbReference type="EMBL" id="BLZA01000009">
    <property type="protein sequence ID" value="GHJ84885.1"/>
    <property type="molecule type" value="Genomic_DNA"/>
</dbReference>
<dbReference type="GO" id="GO:0035145">
    <property type="term" value="C:exon-exon junction complex"/>
    <property type="evidence" value="ECO:0007669"/>
    <property type="project" value="TreeGrafter"/>
</dbReference>
<feature type="region of interest" description="Disordered" evidence="1">
    <location>
        <begin position="1"/>
        <end position="37"/>
    </location>
</feature>
<keyword evidence="4" id="KW-1185">Reference proteome</keyword>
<dbReference type="GO" id="GO:1903259">
    <property type="term" value="P:exon-exon junction complex disassembly"/>
    <property type="evidence" value="ECO:0007669"/>
    <property type="project" value="InterPro"/>
</dbReference>
<evidence type="ECO:0000313" key="4">
    <source>
        <dbReference type="Proteomes" id="UP000620104"/>
    </source>
</evidence>